<feature type="transmembrane region" description="Helical" evidence="2">
    <location>
        <begin position="34"/>
        <end position="58"/>
    </location>
</feature>
<evidence type="ECO:0000313" key="3">
    <source>
        <dbReference type="EMBL" id="GAI11033.1"/>
    </source>
</evidence>
<dbReference type="AlphaFoldDB" id="X1KWG5"/>
<accession>X1KWG5</accession>
<feature type="region of interest" description="Disordered" evidence="1">
    <location>
        <begin position="133"/>
        <end position="154"/>
    </location>
</feature>
<feature type="non-terminal residue" evidence="3">
    <location>
        <position position="1"/>
    </location>
</feature>
<feature type="transmembrane region" description="Helical" evidence="2">
    <location>
        <begin position="65"/>
        <end position="89"/>
    </location>
</feature>
<gene>
    <name evidence="3" type="ORF">S06H3_08745</name>
</gene>
<proteinExistence type="predicted"/>
<keyword evidence="2" id="KW-1133">Transmembrane helix</keyword>
<comment type="caution">
    <text evidence="3">The sequence shown here is derived from an EMBL/GenBank/DDBJ whole genome shotgun (WGS) entry which is preliminary data.</text>
</comment>
<dbReference type="EMBL" id="BARV01003738">
    <property type="protein sequence ID" value="GAI11033.1"/>
    <property type="molecule type" value="Genomic_DNA"/>
</dbReference>
<evidence type="ECO:0000256" key="2">
    <source>
        <dbReference type="SAM" id="Phobius"/>
    </source>
</evidence>
<keyword evidence="2" id="KW-0472">Membrane</keyword>
<organism evidence="3">
    <name type="scientific">marine sediment metagenome</name>
    <dbReference type="NCBI Taxonomy" id="412755"/>
    <lineage>
        <taxon>unclassified sequences</taxon>
        <taxon>metagenomes</taxon>
        <taxon>ecological metagenomes</taxon>
    </lineage>
</organism>
<protein>
    <submittedName>
        <fullName evidence="3">Uncharacterized protein</fullName>
    </submittedName>
</protein>
<keyword evidence="2" id="KW-0812">Transmembrane</keyword>
<sequence length="195" mass="21331">DLGTEEIKQAFEDPGAGKLLASSFLSYLLTPYTMYNTFGVLLPMVAWAVGGFLGGLIARSPGKAVIMAILSVAVVWVVLGFISGSMAGLSFDQTIRTLVDGVKGMEMNLAVAFVACVAGGIFGGTITRGGENKELKRREKKSEEAIKKAEEDKQRAEEAIAEKQKIDWELRKAERKIETLKDKMRDLKPEEEEVE</sequence>
<reference evidence="3" key="1">
    <citation type="journal article" date="2014" name="Front. Microbiol.">
        <title>High frequency of phylogenetically diverse reductive dehalogenase-homologous genes in deep subseafloor sedimentary metagenomes.</title>
        <authorList>
            <person name="Kawai M."/>
            <person name="Futagami T."/>
            <person name="Toyoda A."/>
            <person name="Takaki Y."/>
            <person name="Nishi S."/>
            <person name="Hori S."/>
            <person name="Arai W."/>
            <person name="Tsubouchi T."/>
            <person name="Morono Y."/>
            <person name="Uchiyama I."/>
            <person name="Ito T."/>
            <person name="Fujiyama A."/>
            <person name="Inagaki F."/>
            <person name="Takami H."/>
        </authorList>
    </citation>
    <scope>NUCLEOTIDE SEQUENCE</scope>
    <source>
        <strain evidence="3">Expedition CK06-06</strain>
    </source>
</reference>
<feature type="transmembrane region" description="Helical" evidence="2">
    <location>
        <begin position="109"/>
        <end position="130"/>
    </location>
</feature>
<name>X1KWG5_9ZZZZ</name>
<evidence type="ECO:0000256" key="1">
    <source>
        <dbReference type="SAM" id="MobiDB-lite"/>
    </source>
</evidence>